<sequence>MQMRRLSAQACCLTVISFPAVAVGIPTITPPNGNGAGEQPHDLVISLVLLGVNLLVMLLIVVLLLTVAKNAWQKYHQIGEQGSKVTWRDLVSNIVAGALLVALGISLGVMALNII</sequence>
<evidence type="ECO:0000313" key="3">
    <source>
        <dbReference type="EMBL" id="QJT41521.1"/>
    </source>
</evidence>
<keyword evidence="1" id="KW-0472">Membrane</keyword>
<reference evidence="3 4" key="1">
    <citation type="submission" date="2019-03" db="EMBL/GenBank/DDBJ databases">
        <title>Novel transposon Tn6433 accelerates the dissemination of tet(E) in Aeromonas from aerobic biofilm under oxytetracycline stress.</title>
        <authorList>
            <person name="Shi Y."/>
            <person name="Tian Z."/>
            <person name="Zhang Y."/>
            <person name="Zhang H."/>
            <person name="Yang M."/>
        </authorList>
    </citation>
    <scope>NUCLEOTIDE SEQUENCE [LARGE SCALE GENOMIC DNA]</scope>
    <source>
        <strain evidence="3 4">R50-22</strain>
        <plasmid evidence="4">paeme6</plasmid>
    </source>
</reference>
<gene>
    <name evidence="3" type="ORF">E4188_23825</name>
</gene>
<evidence type="ECO:0000256" key="2">
    <source>
        <dbReference type="SAM" id="SignalP"/>
    </source>
</evidence>
<evidence type="ECO:0000256" key="1">
    <source>
        <dbReference type="SAM" id="Phobius"/>
    </source>
</evidence>
<feature type="transmembrane region" description="Helical" evidence="1">
    <location>
        <begin position="90"/>
        <end position="112"/>
    </location>
</feature>
<feature type="chain" id="PRO_5045776565" evidence="2">
    <location>
        <begin position="23"/>
        <end position="115"/>
    </location>
</feature>
<keyword evidence="2" id="KW-0732">Signal</keyword>
<keyword evidence="3" id="KW-0614">Plasmid</keyword>
<protein>
    <submittedName>
        <fullName evidence="3">DUF2976 domain-containing protein</fullName>
    </submittedName>
</protein>
<dbReference type="EMBL" id="CP038450">
    <property type="protein sequence ID" value="QJT41521.1"/>
    <property type="molecule type" value="Genomic_DNA"/>
</dbReference>
<evidence type="ECO:0000313" key="4">
    <source>
        <dbReference type="Proteomes" id="UP000502657"/>
    </source>
</evidence>
<dbReference type="Proteomes" id="UP000502657">
    <property type="component" value="Plasmid pAeme6"/>
</dbReference>
<keyword evidence="4" id="KW-1185">Reference proteome</keyword>
<keyword evidence="1" id="KW-1133">Transmembrane helix</keyword>
<geneLocation type="plasmid" evidence="4">
    <name>paeme6</name>
</geneLocation>
<dbReference type="Pfam" id="PF11190">
    <property type="entry name" value="DUF2976"/>
    <property type="match status" value="1"/>
</dbReference>
<keyword evidence="1" id="KW-0812">Transmembrane</keyword>
<name>A0ABX6NYR8_AERME</name>
<organism evidence="3 4">
    <name type="scientific">Aeromonas media</name>
    <dbReference type="NCBI Taxonomy" id="651"/>
    <lineage>
        <taxon>Bacteria</taxon>
        <taxon>Pseudomonadati</taxon>
        <taxon>Pseudomonadota</taxon>
        <taxon>Gammaproteobacteria</taxon>
        <taxon>Aeromonadales</taxon>
        <taxon>Aeromonadaceae</taxon>
        <taxon>Aeromonas</taxon>
    </lineage>
</organism>
<feature type="transmembrane region" description="Helical" evidence="1">
    <location>
        <begin position="43"/>
        <end position="69"/>
    </location>
</feature>
<accession>A0ABX6NYR8</accession>
<proteinExistence type="predicted"/>
<dbReference type="InterPro" id="IPR021356">
    <property type="entry name" value="Integr_conj_element_PFL4702"/>
</dbReference>
<feature type="signal peptide" evidence="2">
    <location>
        <begin position="1"/>
        <end position="22"/>
    </location>
</feature>